<dbReference type="InterPro" id="IPR009790">
    <property type="entry name" value="TMEM106"/>
</dbReference>
<dbReference type="PANTHER" id="PTHR28556">
    <property type="entry name" value="TRANSMEMBRANE PROTEIN 106B"/>
    <property type="match status" value="1"/>
</dbReference>
<accession>A0A0H5QIQ1</accession>
<dbReference type="PANTHER" id="PTHR28556:SF4">
    <property type="entry name" value="TRANSMEMBRANE PROTEIN 106A"/>
    <property type="match status" value="1"/>
</dbReference>
<feature type="transmembrane region" description="Helical" evidence="1">
    <location>
        <begin position="52"/>
        <end position="73"/>
    </location>
</feature>
<name>A0A0H5QIQ1_9EUKA</name>
<keyword evidence="1" id="KW-1133">Transmembrane helix</keyword>
<protein>
    <recommendedName>
        <fullName evidence="3">Late embryogenesis abundant protein LEA-2 subgroup domain-containing protein</fullName>
    </recommendedName>
</protein>
<sequence>LRVVIHMDRTPPICHYVTLHDASSSPVRPTIPTTDLLSSKSHKYSNFLHGRLPVVVLIVLVAVILASLLFFFAPRSVELTTTQMNMDMFKFQDEDKSISTHILAKVSVSNPNFVTLQVKSLTISLDYICKSCADADKKSLGQRSVDVNATFPPRTQSATLPWTLDFFSTMPRDEFTKLKDGLHQNCTRDRIYFVHPTCSATITYLGVKRTVKFDALRTRVPCESVLLPPHI</sequence>
<evidence type="ECO:0000313" key="2">
    <source>
        <dbReference type="EMBL" id="CRZ01960.1"/>
    </source>
</evidence>
<keyword evidence="1" id="KW-0472">Membrane</keyword>
<dbReference type="EMBL" id="HACM01001518">
    <property type="protein sequence ID" value="CRZ01960.1"/>
    <property type="molecule type" value="Transcribed_RNA"/>
</dbReference>
<reference evidence="2" key="1">
    <citation type="submission" date="2015-04" db="EMBL/GenBank/DDBJ databases">
        <title>The genome sequence of the plant pathogenic Rhizarian Plasmodiophora brassicae reveals insights in its biotrophic life cycle and the origin of chitin synthesis.</title>
        <authorList>
            <person name="Schwelm A."/>
            <person name="Fogelqvist J."/>
            <person name="Knaust A."/>
            <person name="Julke S."/>
            <person name="Lilja T."/>
            <person name="Dhandapani V."/>
            <person name="Bonilla-Rosso G."/>
            <person name="Karlsson M."/>
            <person name="Shevchenko A."/>
            <person name="Choi S.R."/>
            <person name="Kim H.G."/>
            <person name="Park J.Y."/>
            <person name="Lim Y.P."/>
            <person name="Ludwig-Muller J."/>
            <person name="Dixelius C."/>
        </authorList>
    </citation>
    <scope>NUCLEOTIDE SEQUENCE</scope>
    <source>
        <tissue evidence="2">Potato root galls</tissue>
    </source>
</reference>
<evidence type="ECO:0000256" key="1">
    <source>
        <dbReference type="SAM" id="Phobius"/>
    </source>
</evidence>
<dbReference type="AlphaFoldDB" id="A0A0H5QIQ1"/>
<evidence type="ECO:0008006" key="3">
    <source>
        <dbReference type="Google" id="ProtNLM"/>
    </source>
</evidence>
<feature type="non-terminal residue" evidence="2">
    <location>
        <position position="1"/>
    </location>
</feature>
<proteinExistence type="predicted"/>
<organism evidence="2">
    <name type="scientific">Spongospora subterranea</name>
    <dbReference type="NCBI Taxonomy" id="70186"/>
    <lineage>
        <taxon>Eukaryota</taxon>
        <taxon>Sar</taxon>
        <taxon>Rhizaria</taxon>
        <taxon>Endomyxa</taxon>
        <taxon>Phytomyxea</taxon>
        <taxon>Plasmodiophorida</taxon>
        <taxon>Plasmodiophoridae</taxon>
        <taxon>Spongospora</taxon>
    </lineage>
</organism>
<keyword evidence="1" id="KW-0812">Transmembrane</keyword>